<keyword evidence="2" id="KW-1185">Reference proteome</keyword>
<evidence type="ECO:0008006" key="3">
    <source>
        <dbReference type="Google" id="ProtNLM"/>
    </source>
</evidence>
<proteinExistence type="predicted"/>
<reference evidence="1 2" key="1">
    <citation type="journal article" date="2016" name="Int. J. Syst. Evol. Microbiol.">
        <title>Chitinibacter fontanus sp. nov., isolated from a spring.</title>
        <authorList>
            <person name="Sheu S.Y."/>
            <person name="Li Y.S."/>
            <person name="Young C.C."/>
            <person name="Chen W.M."/>
        </authorList>
    </citation>
    <scope>NUCLEOTIDE SEQUENCE [LARGE SCALE GENOMIC DNA]</scope>
    <source>
        <strain evidence="1 2">STM-7</strain>
    </source>
</reference>
<gene>
    <name evidence="1" type="ORF">HZU75_13085</name>
</gene>
<protein>
    <recommendedName>
        <fullName evidence="3">DUF2384 domain-containing protein</fullName>
    </recommendedName>
</protein>
<sequence>MYRIPQFLSLLEHELIEQPDLYADMKAVMQFEPHSLLAWLPLLDYAESKLGDLDTVVKWLTCPHADLNGQPPAILVGTPGGVERAKALIAIYEPPPWRQR</sequence>
<organism evidence="1 2">
    <name type="scientific">Chitinibacter fontanus</name>
    <dbReference type="NCBI Taxonomy" id="1737446"/>
    <lineage>
        <taxon>Bacteria</taxon>
        <taxon>Pseudomonadati</taxon>
        <taxon>Pseudomonadota</taxon>
        <taxon>Betaproteobacteria</taxon>
        <taxon>Neisseriales</taxon>
        <taxon>Chitinibacteraceae</taxon>
        <taxon>Chitinibacter</taxon>
    </lineage>
</organism>
<dbReference type="AlphaFoldDB" id="A0A7D5Z5G4"/>
<evidence type="ECO:0000313" key="2">
    <source>
        <dbReference type="Proteomes" id="UP000510822"/>
    </source>
</evidence>
<dbReference type="RefSeq" id="WP_180306461.1">
    <property type="nucleotide sequence ID" value="NZ_CP058952.1"/>
</dbReference>
<dbReference type="KEGG" id="cfon:HZU75_13085"/>
<dbReference type="Proteomes" id="UP000510822">
    <property type="component" value="Chromosome"/>
</dbReference>
<name>A0A7D5Z5G4_9NEIS</name>
<accession>A0A7D5Z5G4</accession>
<dbReference type="EMBL" id="CP058952">
    <property type="protein sequence ID" value="QLI82381.1"/>
    <property type="molecule type" value="Genomic_DNA"/>
</dbReference>
<evidence type="ECO:0000313" key="1">
    <source>
        <dbReference type="EMBL" id="QLI82381.1"/>
    </source>
</evidence>